<feature type="region of interest" description="Disordered" evidence="1">
    <location>
        <begin position="314"/>
        <end position="374"/>
    </location>
</feature>
<evidence type="ECO:0008006" key="4">
    <source>
        <dbReference type="Google" id="ProtNLM"/>
    </source>
</evidence>
<evidence type="ECO:0000313" key="3">
    <source>
        <dbReference type="Proteomes" id="UP001218218"/>
    </source>
</evidence>
<dbReference type="AlphaFoldDB" id="A0AAD7EA78"/>
<dbReference type="InterPro" id="IPR042099">
    <property type="entry name" value="ANL_N_sf"/>
</dbReference>
<accession>A0AAD7EA78</accession>
<keyword evidence="3" id="KW-1185">Reference proteome</keyword>
<sequence>MPHFMTWVLQALTKYPTRTLFKEFDHSQSFPSWLSVSYESFLHDLERSAAYWDQALSVHGLNQNDVGLWYNIPLIYRFTTEPNDSPGLPGSNTQTQFTYGLARAGFIPEVLTSNATLPIIRDLFAKTGDKALISEPDFVRPNTDIGCSTLTFPDLGTLPAPSLPLAPLPDVAPTDIALIFHTSGTTSGVPKPLRTFHYFSRWPTAGFFANVGSATAISYLSWSGHCLIQTSKSDFEGEELLVMVNEGVNALFLYSPWFSKLLSTARNNPAVLSALKAMGQINCTGAALNPEDEIWVTEQGIAVTALYATTETFPRDREGAKKNSPTARLIENDPTHQEELADDPTVRERSDAQEEPPTTDDVTGPTHRRTIFAD</sequence>
<dbReference type="Proteomes" id="UP001218218">
    <property type="component" value="Unassembled WGS sequence"/>
</dbReference>
<evidence type="ECO:0000313" key="2">
    <source>
        <dbReference type="EMBL" id="KAJ7306917.1"/>
    </source>
</evidence>
<organism evidence="2 3">
    <name type="scientific">Mycena albidolilacea</name>
    <dbReference type="NCBI Taxonomy" id="1033008"/>
    <lineage>
        <taxon>Eukaryota</taxon>
        <taxon>Fungi</taxon>
        <taxon>Dikarya</taxon>
        <taxon>Basidiomycota</taxon>
        <taxon>Agaricomycotina</taxon>
        <taxon>Agaricomycetes</taxon>
        <taxon>Agaricomycetidae</taxon>
        <taxon>Agaricales</taxon>
        <taxon>Marasmiineae</taxon>
        <taxon>Mycenaceae</taxon>
        <taxon>Mycena</taxon>
    </lineage>
</organism>
<dbReference type="EMBL" id="JARIHO010000090">
    <property type="protein sequence ID" value="KAJ7306917.1"/>
    <property type="molecule type" value="Genomic_DNA"/>
</dbReference>
<proteinExistence type="predicted"/>
<reference evidence="2" key="1">
    <citation type="submission" date="2023-03" db="EMBL/GenBank/DDBJ databases">
        <title>Massive genome expansion in bonnet fungi (Mycena s.s.) driven by repeated elements and novel gene families across ecological guilds.</title>
        <authorList>
            <consortium name="Lawrence Berkeley National Laboratory"/>
            <person name="Harder C.B."/>
            <person name="Miyauchi S."/>
            <person name="Viragh M."/>
            <person name="Kuo A."/>
            <person name="Thoen E."/>
            <person name="Andreopoulos B."/>
            <person name="Lu D."/>
            <person name="Skrede I."/>
            <person name="Drula E."/>
            <person name="Henrissat B."/>
            <person name="Morin E."/>
            <person name="Kohler A."/>
            <person name="Barry K."/>
            <person name="LaButti K."/>
            <person name="Morin E."/>
            <person name="Salamov A."/>
            <person name="Lipzen A."/>
            <person name="Mereny Z."/>
            <person name="Hegedus B."/>
            <person name="Baldrian P."/>
            <person name="Stursova M."/>
            <person name="Weitz H."/>
            <person name="Taylor A."/>
            <person name="Grigoriev I.V."/>
            <person name="Nagy L.G."/>
            <person name="Martin F."/>
            <person name="Kauserud H."/>
        </authorList>
    </citation>
    <scope>NUCLEOTIDE SEQUENCE</scope>
    <source>
        <strain evidence="2">CBHHK002</strain>
    </source>
</reference>
<comment type="caution">
    <text evidence="2">The sequence shown here is derived from an EMBL/GenBank/DDBJ whole genome shotgun (WGS) entry which is preliminary data.</text>
</comment>
<name>A0AAD7EA78_9AGAR</name>
<gene>
    <name evidence="2" type="ORF">DFH08DRAFT_1053872</name>
</gene>
<dbReference type="SUPFAM" id="SSF56801">
    <property type="entry name" value="Acetyl-CoA synthetase-like"/>
    <property type="match status" value="1"/>
</dbReference>
<feature type="compositionally biased region" description="Basic and acidic residues" evidence="1">
    <location>
        <begin position="330"/>
        <end position="352"/>
    </location>
</feature>
<evidence type="ECO:0000256" key="1">
    <source>
        <dbReference type="SAM" id="MobiDB-lite"/>
    </source>
</evidence>
<dbReference type="Gene3D" id="3.40.50.12780">
    <property type="entry name" value="N-terminal domain of ligase-like"/>
    <property type="match status" value="1"/>
</dbReference>
<protein>
    <recommendedName>
        <fullName evidence="4">AMP-dependent synthetase/ligase domain-containing protein</fullName>
    </recommendedName>
</protein>